<reference evidence="3" key="1">
    <citation type="submission" date="2021-01" db="EMBL/GenBank/DDBJ databases">
        <title>Genome public.</title>
        <authorList>
            <person name="Liu C."/>
            <person name="Sun Q."/>
        </authorList>
    </citation>
    <scope>NUCLEOTIDE SEQUENCE [LARGE SCALE GENOMIC DNA]</scope>
    <source>
        <strain evidence="3">YIM B02556</strain>
    </source>
</reference>
<comment type="caution">
    <text evidence="2">The sequence shown here is derived from an EMBL/GenBank/DDBJ whole genome shotgun (WGS) entry which is preliminary data.</text>
</comment>
<dbReference type="RefSeq" id="WP_200193828.1">
    <property type="nucleotide sequence ID" value="NZ_JAENHM010000040.1"/>
</dbReference>
<evidence type="ECO:0000256" key="1">
    <source>
        <dbReference type="SAM" id="Phobius"/>
    </source>
</evidence>
<organism evidence="2 3">
    <name type="scientific">Azospirillum endophyticum</name>
    <dbReference type="NCBI Taxonomy" id="2800326"/>
    <lineage>
        <taxon>Bacteria</taxon>
        <taxon>Pseudomonadati</taxon>
        <taxon>Pseudomonadota</taxon>
        <taxon>Alphaproteobacteria</taxon>
        <taxon>Rhodospirillales</taxon>
        <taxon>Azospirillaceae</taxon>
        <taxon>Azospirillum</taxon>
    </lineage>
</organism>
<keyword evidence="1" id="KW-0472">Membrane</keyword>
<evidence type="ECO:0000313" key="3">
    <source>
        <dbReference type="Proteomes" id="UP000652760"/>
    </source>
</evidence>
<gene>
    <name evidence="2" type="ORF">JHL17_13295</name>
</gene>
<accession>A0ABS1F4P2</accession>
<sequence>MSASGKADGTSLLLIFSAIDLLCSAMVCGVILVVVLIGGSGDSVIASDGEGSVVGVTVVEAWLPDGAQLDIEGAVQPEEPPQDIQLQVPPEIIRSIVRGTARRKIYMLAPGESTLRIRTVGHVAAVIHSGTGSSLAISISCQESAKSLAFPLAPAIRLPTCTASSENGPWSVRENLMVCVPRSNVDAPDALLIGAVVRVAAPSCSPNQGYTSKSSFTIPSEIGIWAVQL</sequence>
<evidence type="ECO:0000313" key="2">
    <source>
        <dbReference type="EMBL" id="MBK1838389.1"/>
    </source>
</evidence>
<proteinExistence type="predicted"/>
<dbReference type="Proteomes" id="UP000652760">
    <property type="component" value="Unassembled WGS sequence"/>
</dbReference>
<feature type="transmembrane region" description="Helical" evidence="1">
    <location>
        <begin position="12"/>
        <end position="37"/>
    </location>
</feature>
<keyword evidence="1" id="KW-1133">Transmembrane helix</keyword>
<protein>
    <submittedName>
        <fullName evidence="2">Uncharacterized protein</fullName>
    </submittedName>
</protein>
<name>A0ABS1F4P2_9PROT</name>
<keyword evidence="3" id="KW-1185">Reference proteome</keyword>
<dbReference type="EMBL" id="JAENHM010000040">
    <property type="protein sequence ID" value="MBK1838389.1"/>
    <property type="molecule type" value="Genomic_DNA"/>
</dbReference>
<keyword evidence="1" id="KW-0812">Transmembrane</keyword>